<gene>
    <name evidence="1" type="ORF">H8B09_00145</name>
</gene>
<reference evidence="1 2" key="1">
    <citation type="submission" date="2020-09" db="EMBL/GenBank/DDBJ databases">
        <title>Paenibacillus sp. strain PR3 16S rRNA gene Genome sequencing and assembly.</title>
        <authorList>
            <person name="Kim J."/>
        </authorList>
    </citation>
    <scope>NUCLEOTIDE SEQUENCE [LARGE SCALE GENOMIC DNA]</scope>
    <source>
        <strain evidence="1 2">PR3</strain>
    </source>
</reference>
<keyword evidence="2" id="KW-1185">Reference proteome</keyword>
<name>A0ABR8MPA3_9BACL</name>
<comment type="caution">
    <text evidence="1">The sequence shown here is derived from an EMBL/GenBank/DDBJ whole genome shotgun (WGS) entry which is preliminary data.</text>
</comment>
<dbReference type="RefSeq" id="WP_224753169.1">
    <property type="nucleotide sequence ID" value="NZ_JACXZA010000001.1"/>
</dbReference>
<protein>
    <submittedName>
        <fullName evidence="1">Uncharacterized protein</fullName>
    </submittedName>
</protein>
<dbReference type="Proteomes" id="UP000609346">
    <property type="component" value="Unassembled WGS sequence"/>
</dbReference>
<dbReference type="EMBL" id="JACXZA010000001">
    <property type="protein sequence ID" value="MBD3917146.1"/>
    <property type="molecule type" value="Genomic_DNA"/>
</dbReference>
<evidence type="ECO:0000313" key="2">
    <source>
        <dbReference type="Proteomes" id="UP000609346"/>
    </source>
</evidence>
<organism evidence="1 2">
    <name type="scientific">Paenibacillus terricola</name>
    <dbReference type="NCBI Taxonomy" id="2763503"/>
    <lineage>
        <taxon>Bacteria</taxon>
        <taxon>Bacillati</taxon>
        <taxon>Bacillota</taxon>
        <taxon>Bacilli</taxon>
        <taxon>Bacillales</taxon>
        <taxon>Paenibacillaceae</taxon>
        <taxon>Paenibacillus</taxon>
    </lineage>
</organism>
<proteinExistence type="predicted"/>
<evidence type="ECO:0000313" key="1">
    <source>
        <dbReference type="EMBL" id="MBD3917146.1"/>
    </source>
</evidence>
<accession>A0ABR8MPA3</accession>
<sequence>MHSFSAILLLERRAAHVPRPPTPFATFCMMRIDPLQPKSIPTAVSRVQRIRPYAEYKLQEEHDALLDTGADKQDDRKAASEAAQAISALIKQLSILTKTIVRGLTPLPRQLRHKRKDASHTPTSLAADFQREFEAAIQLFDEHPCLRQSWKKALSESFQDDVSHLFDIGGPASAVLKVIHQIERTPASMLIEPKLLARMMRSTGYSYSPHARLQSYSTMIHSLSLLIERQG</sequence>